<name>A0A383DM08_9ZZZZ</name>
<sequence>MDDNHVLQEPQMVALVVGNASGSKLLQSFLDGHNEVISIPGYPLVYFYPHWNEWKNNFGGNWNWGIIVDLFIKKHSSIIDSRLLQGLDGLDTLGDSKDEF</sequence>
<dbReference type="EMBL" id="UINC01218344">
    <property type="protein sequence ID" value="SVE45323.1"/>
    <property type="molecule type" value="Genomic_DNA"/>
</dbReference>
<dbReference type="AlphaFoldDB" id="A0A383DM08"/>
<feature type="non-terminal residue" evidence="1">
    <location>
        <position position="100"/>
    </location>
</feature>
<gene>
    <name evidence="1" type="ORF">METZ01_LOCUS498177</name>
</gene>
<reference evidence="1" key="1">
    <citation type="submission" date="2018-05" db="EMBL/GenBank/DDBJ databases">
        <authorList>
            <person name="Lanie J.A."/>
            <person name="Ng W.-L."/>
            <person name="Kazmierczak K.M."/>
            <person name="Andrzejewski T.M."/>
            <person name="Davidsen T.M."/>
            <person name="Wayne K.J."/>
            <person name="Tettelin H."/>
            <person name="Glass J.I."/>
            <person name="Rusch D."/>
            <person name="Podicherti R."/>
            <person name="Tsui H.-C.T."/>
            <person name="Winkler M.E."/>
        </authorList>
    </citation>
    <scope>NUCLEOTIDE SEQUENCE</scope>
</reference>
<protein>
    <submittedName>
        <fullName evidence="1">Uncharacterized protein</fullName>
    </submittedName>
</protein>
<organism evidence="1">
    <name type="scientific">marine metagenome</name>
    <dbReference type="NCBI Taxonomy" id="408172"/>
    <lineage>
        <taxon>unclassified sequences</taxon>
        <taxon>metagenomes</taxon>
        <taxon>ecological metagenomes</taxon>
    </lineage>
</organism>
<proteinExistence type="predicted"/>
<accession>A0A383DM08</accession>
<evidence type="ECO:0000313" key="1">
    <source>
        <dbReference type="EMBL" id="SVE45323.1"/>
    </source>
</evidence>